<comment type="cofactor">
    <cofactor evidence="1">
        <name>Mg(2+)</name>
        <dbReference type="ChEBI" id="CHEBI:18420"/>
    </cofactor>
</comment>
<reference evidence="5" key="1">
    <citation type="journal article" date="2019" name="Int. J. Syst. Evol. Microbiol.">
        <title>The Global Catalogue of Microorganisms (GCM) 10K type strain sequencing project: providing services to taxonomists for standard genome sequencing and annotation.</title>
        <authorList>
            <consortium name="The Broad Institute Genomics Platform"/>
            <consortium name="The Broad Institute Genome Sequencing Center for Infectious Disease"/>
            <person name="Wu L."/>
            <person name="Ma J."/>
        </authorList>
    </citation>
    <scope>NUCLEOTIDE SEQUENCE [LARGE SCALE GENOMIC DNA]</scope>
    <source>
        <strain evidence="5">CGMCC 1.15790</strain>
    </source>
</reference>
<proteinExistence type="predicted"/>
<dbReference type="SUPFAM" id="SSF55811">
    <property type="entry name" value="Nudix"/>
    <property type="match status" value="1"/>
</dbReference>
<comment type="caution">
    <text evidence="4">The sequence shown here is derived from an EMBL/GenBank/DDBJ whole genome shotgun (WGS) entry which is preliminary data.</text>
</comment>
<dbReference type="RefSeq" id="WP_270895565.1">
    <property type="nucleotide sequence ID" value="NZ_JBHSPF010000007.1"/>
</dbReference>
<sequence length="156" mass="18410">MRRVTNSALLDKANNRILLLQKPRRNWWVAPGGKMEIGESVRESAIREYREETGLTLIQPHLRGIFTFLMMDGNDITSEWMMFTFQAERWEGDLLEQSPEGKLRWQPIPHVFDLDMAEGDRHIFHHVLHEEGLLYGTFRYTADFQLLSSSFEREND</sequence>
<evidence type="ECO:0000256" key="1">
    <source>
        <dbReference type="ARBA" id="ARBA00001946"/>
    </source>
</evidence>
<evidence type="ECO:0000256" key="2">
    <source>
        <dbReference type="ARBA" id="ARBA00022801"/>
    </source>
</evidence>
<dbReference type="PANTHER" id="PTHR43046:SF14">
    <property type="entry name" value="MUTT_NUDIX FAMILY PROTEIN"/>
    <property type="match status" value="1"/>
</dbReference>
<feature type="domain" description="Nudix hydrolase" evidence="3">
    <location>
        <begin position="1"/>
        <end position="129"/>
    </location>
</feature>
<dbReference type="EMBL" id="JBHSPF010000007">
    <property type="protein sequence ID" value="MFC5627558.1"/>
    <property type="molecule type" value="Genomic_DNA"/>
</dbReference>
<gene>
    <name evidence="4" type="ORF">ACFPTR_01430</name>
</gene>
<evidence type="ECO:0000313" key="4">
    <source>
        <dbReference type="EMBL" id="MFC5627558.1"/>
    </source>
</evidence>
<keyword evidence="2" id="KW-0378">Hydrolase</keyword>
<dbReference type="PRINTS" id="PR00502">
    <property type="entry name" value="NUDIXFAMILY"/>
</dbReference>
<dbReference type="InterPro" id="IPR020476">
    <property type="entry name" value="Nudix_hydrolase"/>
</dbReference>
<dbReference type="Proteomes" id="UP001596143">
    <property type="component" value="Unassembled WGS sequence"/>
</dbReference>
<organism evidence="4 5">
    <name type="scientific">Aliibacillus thermotolerans</name>
    <dbReference type="NCBI Taxonomy" id="1834418"/>
    <lineage>
        <taxon>Bacteria</taxon>
        <taxon>Bacillati</taxon>
        <taxon>Bacillota</taxon>
        <taxon>Bacilli</taxon>
        <taxon>Bacillales</taxon>
        <taxon>Bacillaceae</taxon>
        <taxon>Aliibacillus</taxon>
    </lineage>
</organism>
<accession>A0ABW0U362</accession>
<dbReference type="InterPro" id="IPR000086">
    <property type="entry name" value="NUDIX_hydrolase_dom"/>
</dbReference>
<protein>
    <submittedName>
        <fullName evidence="4">NUDIX domain-containing protein</fullName>
    </submittedName>
</protein>
<name>A0ABW0U362_9BACI</name>
<keyword evidence="5" id="KW-1185">Reference proteome</keyword>
<dbReference type="PROSITE" id="PS51462">
    <property type="entry name" value="NUDIX"/>
    <property type="match status" value="1"/>
</dbReference>
<evidence type="ECO:0000259" key="3">
    <source>
        <dbReference type="PROSITE" id="PS51462"/>
    </source>
</evidence>
<dbReference type="PANTHER" id="PTHR43046">
    <property type="entry name" value="GDP-MANNOSE MANNOSYL HYDROLASE"/>
    <property type="match status" value="1"/>
</dbReference>
<dbReference type="Gene3D" id="3.90.79.10">
    <property type="entry name" value="Nucleoside Triphosphate Pyrophosphohydrolase"/>
    <property type="match status" value="1"/>
</dbReference>
<evidence type="ECO:0000313" key="5">
    <source>
        <dbReference type="Proteomes" id="UP001596143"/>
    </source>
</evidence>
<dbReference type="CDD" id="cd18886">
    <property type="entry name" value="NUDIX_MutT_Nudt1"/>
    <property type="match status" value="1"/>
</dbReference>
<dbReference type="InterPro" id="IPR015797">
    <property type="entry name" value="NUDIX_hydrolase-like_dom_sf"/>
</dbReference>
<dbReference type="Pfam" id="PF00293">
    <property type="entry name" value="NUDIX"/>
    <property type="match status" value="1"/>
</dbReference>